<evidence type="ECO:0000313" key="1">
    <source>
        <dbReference type="EMBL" id="AAL55695.2"/>
    </source>
</evidence>
<reference evidence="1" key="1">
    <citation type="journal article" date="2001" name="Infect. Immun.">
        <title>Novel type of fimbriae encoded by the large plasmid of sorbitol-fermenting enterohemorrhagic Escherichia coli O157:H(-).</title>
        <authorList>
            <person name="Brunder W."/>
            <person name="Khan A.S."/>
            <person name="Hacker J."/>
            <person name="Karch H."/>
        </authorList>
    </citation>
    <scope>NUCLEOTIDE SEQUENCE</scope>
    <source>
        <strain evidence="1">3072/96</strain>
        <plasmid evidence="1">pSFO157</plasmid>
    </source>
</reference>
<dbReference type="AlphaFoldDB" id="Q8VU44"/>
<organism evidence="1">
    <name type="scientific">Escherichia coli</name>
    <dbReference type="NCBI Taxonomy" id="562"/>
    <lineage>
        <taxon>Bacteria</taxon>
        <taxon>Pseudomonadati</taxon>
        <taxon>Pseudomonadota</taxon>
        <taxon>Gammaproteobacteria</taxon>
        <taxon>Enterobacterales</taxon>
        <taxon>Enterobacteriaceae</taxon>
        <taxon>Escherichia</taxon>
    </lineage>
</organism>
<proteinExistence type="predicted"/>
<accession>Q8VU44</accession>
<dbReference type="EMBL" id="AF401292">
    <property type="protein sequence ID" value="AAL55695.2"/>
    <property type="molecule type" value="Genomic_DNA"/>
</dbReference>
<geneLocation type="plasmid" evidence="1">
    <name>pSFO157</name>
</geneLocation>
<reference evidence="1" key="2">
    <citation type="journal article" date="2006" name="Int. J. Med. Microbiol.">
        <title>Complete sequence of the large virulence plasmid pSFO157 of the sorbitol-fermenting enterohemorrhagic Escherichia coli O157:H- strain 3072/96.</title>
        <authorList>
            <person name="Brunder W."/>
            <person name="Karch H."/>
            <person name="Schmidt H."/>
        </authorList>
    </citation>
    <scope>NUCLEOTIDE SEQUENCE</scope>
    <source>
        <strain evidence="1">3072/96</strain>
        <plasmid evidence="1">pSFO157</plasmid>
    </source>
</reference>
<protein>
    <submittedName>
        <fullName evidence="1">W0046</fullName>
    </submittedName>
</protein>
<keyword evidence="1" id="KW-0614">Plasmid</keyword>
<name>Q8VU44_ECOLX</name>
<sequence>MPLYVILFPVSFLHLPVLAGQSQQFGLKLAAVLPGFLQLRLRVLQLRRQVFAGGGQAGHLLAQRQRLRAQLAYLLQQAVTFGHHLAQHRQLAFQRGHVRQRLIPLLVGPGNVVVGLLARRQGPGFSLFHGRLPQQPQLAGQQLRQLRRQGRGLLALAGAERAHHRGDVGQGAAAEVLTDLLVGRVRGAGGDQGGGGVFNAADGVRGEGCHGLAPVSQGMAPSYARYEKYTIHTIQFIHTVQNLHTLFLFSWSDPVSGGYGSSSPSAQRYIPSAQHAVPHSVAHGTICCVVSLDCDAPRRGGKQRYDDFLRWYTSGKSFIQIKSDPYETGMR</sequence>